<protein>
    <submittedName>
        <fullName evidence="1">Putative 6-phosphogluconate dehydrogenase</fullName>
    </submittedName>
</protein>
<proteinExistence type="predicted"/>
<sequence>MSRTGSLKRLRRQELVLLLCQVHSNDYLLPIQSLKATTLGERSLAEKGKLICVPAGTEASVSRIKPYLLGVVAQAVVDLSGEEAGKASLLKIIGNVLIMTTMEASAEINVFAEDDLLWCEERAEANG</sequence>
<accession>A0A1Z1CCU6</accession>
<organism evidence="1">
    <name type="scientific">Cladonia uncialis subsp. uncialis</name>
    <dbReference type="NCBI Taxonomy" id="180999"/>
    <lineage>
        <taxon>Eukaryota</taxon>
        <taxon>Fungi</taxon>
        <taxon>Dikarya</taxon>
        <taxon>Ascomycota</taxon>
        <taxon>Pezizomycotina</taxon>
        <taxon>Lecanoromycetes</taxon>
        <taxon>OSLEUM clade</taxon>
        <taxon>Lecanoromycetidae</taxon>
        <taxon>Lecanorales</taxon>
        <taxon>Lecanorineae</taxon>
        <taxon>Cladoniaceae</taxon>
        <taxon>Cladonia</taxon>
    </lineage>
</organism>
<dbReference type="AlphaFoldDB" id="A0A1Z1CCU6"/>
<dbReference type="EMBL" id="KX264284">
    <property type="protein sequence ID" value="ANM86633.1"/>
    <property type="molecule type" value="Genomic_DNA"/>
</dbReference>
<evidence type="ECO:0000313" key="1">
    <source>
        <dbReference type="EMBL" id="ANM86633.1"/>
    </source>
</evidence>
<reference evidence="1" key="1">
    <citation type="submission" date="2016-05" db="EMBL/GenBank/DDBJ databases">
        <title>Lichen genome sequencing reveals its rich biosynthetic potential.</title>
        <authorList>
            <person name="Bertrand R.L."/>
            <person name="Abdel-Hameed M."/>
            <person name="Sorensen J.L."/>
        </authorList>
    </citation>
    <scope>NUCLEOTIDE SEQUENCE</scope>
</reference>
<name>A0A1Z1CCU6_CLAUC</name>